<dbReference type="InterPro" id="IPR038656">
    <property type="entry name" value="Peptidase_G1_sf"/>
</dbReference>
<feature type="region of interest" description="Disordered" evidence="2">
    <location>
        <begin position="40"/>
        <end position="61"/>
    </location>
</feature>
<dbReference type="PRINTS" id="PR00977">
    <property type="entry name" value="SCYTLDPTASE"/>
</dbReference>
<dbReference type="GO" id="GO:0006508">
    <property type="term" value="P:proteolysis"/>
    <property type="evidence" value="ECO:0007669"/>
    <property type="project" value="InterPro"/>
</dbReference>
<accession>A0AAD6YAD8</accession>
<proteinExistence type="predicted"/>
<gene>
    <name evidence="4" type="ORF">GGX14DRAFT_368028</name>
</gene>
<name>A0AAD6YAD8_9AGAR</name>
<feature type="chain" id="PRO_5042201325" evidence="3">
    <location>
        <begin position="20"/>
        <end position="277"/>
    </location>
</feature>
<evidence type="ECO:0000256" key="3">
    <source>
        <dbReference type="SAM" id="SignalP"/>
    </source>
</evidence>
<dbReference type="Gene3D" id="2.60.120.700">
    <property type="entry name" value="Peptidase G1"/>
    <property type="match status" value="1"/>
</dbReference>
<dbReference type="InterPro" id="IPR000250">
    <property type="entry name" value="Peptidase_G1"/>
</dbReference>
<dbReference type="EMBL" id="JARJCW010000043">
    <property type="protein sequence ID" value="KAJ7205464.1"/>
    <property type="molecule type" value="Genomic_DNA"/>
</dbReference>
<comment type="caution">
    <text evidence="4">The sequence shown here is derived from an EMBL/GenBank/DDBJ whole genome shotgun (WGS) entry which is preliminary data.</text>
</comment>
<dbReference type="GO" id="GO:0070007">
    <property type="term" value="F:glutamic-type endopeptidase activity"/>
    <property type="evidence" value="ECO:0007669"/>
    <property type="project" value="InterPro"/>
</dbReference>
<dbReference type="AlphaFoldDB" id="A0AAD6YAD8"/>
<evidence type="ECO:0000313" key="5">
    <source>
        <dbReference type="Proteomes" id="UP001219525"/>
    </source>
</evidence>
<dbReference type="InterPro" id="IPR013320">
    <property type="entry name" value="ConA-like_dom_sf"/>
</dbReference>
<evidence type="ECO:0000256" key="2">
    <source>
        <dbReference type="SAM" id="MobiDB-lite"/>
    </source>
</evidence>
<reference evidence="4" key="1">
    <citation type="submission" date="2023-03" db="EMBL/GenBank/DDBJ databases">
        <title>Massive genome expansion in bonnet fungi (Mycena s.s.) driven by repeated elements and novel gene families across ecological guilds.</title>
        <authorList>
            <consortium name="Lawrence Berkeley National Laboratory"/>
            <person name="Harder C.B."/>
            <person name="Miyauchi S."/>
            <person name="Viragh M."/>
            <person name="Kuo A."/>
            <person name="Thoen E."/>
            <person name="Andreopoulos B."/>
            <person name="Lu D."/>
            <person name="Skrede I."/>
            <person name="Drula E."/>
            <person name="Henrissat B."/>
            <person name="Morin E."/>
            <person name="Kohler A."/>
            <person name="Barry K."/>
            <person name="LaButti K."/>
            <person name="Morin E."/>
            <person name="Salamov A."/>
            <person name="Lipzen A."/>
            <person name="Mereny Z."/>
            <person name="Hegedus B."/>
            <person name="Baldrian P."/>
            <person name="Stursova M."/>
            <person name="Weitz H."/>
            <person name="Taylor A."/>
            <person name="Grigoriev I.V."/>
            <person name="Nagy L.G."/>
            <person name="Martin F."/>
            <person name="Kauserud H."/>
        </authorList>
    </citation>
    <scope>NUCLEOTIDE SEQUENCE</scope>
    <source>
        <strain evidence="4">9144</strain>
    </source>
</reference>
<keyword evidence="5" id="KW-1185">Reference proteome</keyword>
<dbReference type="Pfam" id="PF01828">
    <property type="entry name" value="Peptidase_A4"/>
    <property type="match status" value="1"/>
</dbReference>
<feature type="compositionally biased region" description="Low complexity" evidence="2">
    <location>
        <begin position="43"/>
        <end position="61"/>
    </location>
</feature>
<dbReference type="SUPFAM" id="SSF49899">
    <property type="entry name" value="Concanavalin A-like lectins/glucanases"/>
    <property type="match status" value="1"/>
</dbReference>
<dbReference type="PANTHER" id="PTHR37536">
    <property type="entry name" value="PUTATIVE (AFU_ORTHOLOGUE AFUA_3G02970)-RELATED"/>
    <property type="match status" value="1"/>
</dbReference>
<keyword evidence="3" id="KW-0732">Signal</keyword>
<evidence type="ECO:0000313" key="4">
    <source>
        <dbReference type="EMBL" id="KAJ7205464.1"/>
    </source>
</evidence>
<feature type="signal peptide" evidence="3">
    <location>
        <begin position="1"/>
        <end position="19"/>
    </location>
</feature>
<organism evidence="4 5">
    <name type="scientific">Mycena pura</name>
    <dbReference type="NCBI Taxonomy" id="153505"/>
    <lineage>
        <taxon>Eukaryota</taxon>
        <taxon>Fungi</taxon>
        <taxon>Dikarya</taxon>
        <taxon>Basidiomycota</taxon>
        <taxon>Agaricomycotina</taxon>
        <taxon>Agaricomycetes</taxon>
        <taxon>Agaricomycetidae</taxon>
        <taxon>Agaricales</taxon>
        <taxon>Marasmiineae</taxon>
        <taxon>Mycenaceae</taxon>
        <taxon>Mycena</taxon>
    </lineage>
</organism>
<dbReference type="CDD" id="cd13426">
    <property type="entry name" value="Peptidase_G1"/>
    <property type="match status" value="1"/>
</dbReference>
<feature type="active site" description="Proton acceptor" evidence="1">
    <location>
        <position position="206"/>
    </location>
</feature>
<evidence type="ECO:0000256" key="1">
    <source>
        <dbReference type="PIRSR" id="PIRSR600250-50"/>
    </source>
</evidence>
<sequence>MFFSAFLLSRALLASTVFAVPTSRLDGGIARRVGRQLATPFRPTETATSTATSSPSSTDPAVLSSNVWAGAGLESPANTYQSITGTLVVPHLQPATGGAIEGIYGGSAWVGLDGMTCQTSLMATGIQFIYLNQTILANSWTEVYPNPAVTMSMPVNAGDVVKLTLTATSSTTGTAVVQNLSSGQSSTVGLTSTAPLCLADAEWIVEDFEEGTFLMPFADFGSITFSDASATTQDGGTVGPCGSGSHLIDMVQSGLQFASASCAASSVTVDYLTSIPF</sequence>
<protein>
    <submittedName>
        <fullName evidence="4">Peptidase A4 family-domain-containing protein</fullName>
    </submittedName>
</protein>
<dbReference type="PANTHER" id="PTHR37536:SF1">
    <property type="entry name" value="ASPERGILLOPEPSIN, PUTAITVE (AFU_ORTHOLOGUE AFUA_7G01200)"/>
    <property type="match status" value="1"/>
</dbReference>
<dbReference type="Proteomes" id="UP001219525">
    <property type="component" value="Unassembled WGS sequence"/>
</dbReference>